<accession>A0A8J8MSR5</accession>
<keyword evidence="2" id="KW-1185">Reference proteome</keyword>
<sequence>MMALPASAGEVTIAPPDGYCTAGAGEAGIVHLRPCDGADGPEMGVLIGPEGSGTVLANPARVAGWLGSAEGLASLSGPGWPNAVIHEMTSAGDAIVMLVGHRGSTDLLWRILVPLRGRLVTLTLPTAPGANVAEDRGAALRLLFAMRSANPELGGTAEE</sequence>
<evidence type="ECO:0000313" key="1">
    <source>
        <dbReference type="EMBL" id="QUS35990.1"/>
    </source>
</evidence>
<dbReference type="RefSeq" id="WP_211783211.1">
    <property type="nucleotide sequence ID" value="NZ_CP047289.1"/>
</dbReference>
<dbReference type="EMBL" id="CP047289">
    <property type="protein sequence ID" value="QUS35990.1"/>
    <property type="molecule type" value="Genomic_DNA"/>
</dbReference>
<proteinExistence type="predicted"/>
<dbReference type="Proteomes" id="UP000679284">
    <property type="component" value="Chromosome"/>
</dbReference>
<reference evidence="1" key="1">
    <citation type="submission" date="2020-01" db="EMBL/GenBank/DDBJ databases">
        <authorList>
            <person name="Yang Y."/>
            <person name="Kwon Y.M."/>
        </authorList>
    </citation>
    <scope>NUCLEOTIDE SEQUENCE</scope>
    <source>
        <strain evidence="1">PG104</strain>
    </source>
</reference>
<dbReference type="AlphaFoldDB" id="A0A8J8MSR5"/>
<protein>
    <submittedName>
        <fullName evidence="1">Uncharacterized protein</fullName>
    </submittedName>
</protein>
<evidence type="ECO:0000313" key="2">
    <source>
        <dbReference type="Proteomes" id="UP000679284"/>
    </source>
</evidence>
<organism evidence="1 2">
    <name type="scientific">Falsirhodobacter algicola</name>
    <dbReference type="NCBI Taxonomy" id="2692330"/>
    <lineage>
        <taxon>Bacteria</taxon>
        <taxon>Pseudomonadati</taxon>
        <taxon>Pseudomonadota</taxon>
        <taxon>Alphaproteobacteria</taxon>
        <taxon>Rhodobacterales</taxon>
        <taxon>Paracoccaceae</taxon>
        <taxon>Falsirhodobacter</taxon>
    </lineage>
</organism>
<dbReference type="KEGG" id="fap:GR316_06760"/>
<name>A0A8J8MSR5_9RHOB</name>
<gene>
    <name evidence="1" type="ORF">GR316_06760</name>
</gene>